<gene>
    <name evidence="2" type="ORF">SAMN04488563_6470</name>
</gene>
<evidence type="ECO:0000313" key="3">
    <source>
        <dbReference type="Proteomes" id="UP000182977"/>
    </source>
</evidence>
<sequence length="310" mass="32480">MKPRFAIIAASVFVGAGVAAAPAASSTPATPDIPEVRAAASSTLPCSIEMSIIGAGRYREIRVSDTTSPRTVTDFGEVPGGRSVRSLATGHFHADFGFKLRYHLGNTSTSLFSLSARDDEDSKEITVTSMGRGWGGFRRLVSSGEAVESTSPVSLYGLHDNGSIYRYRVAAGAGGQRVVTGAGSVAGFSDLKTIALIGVTSSYHALLANTTSGQLVVIKIPTTSTMTATRTVIRTRTWQGFEHLAVADCSEGSTNVLVGIDHDTSSAYAYSMAFLKNTTSSILGHGQVAGSWPWLVFTSLHEEGNPPQGA</sequence>
<name>A0A1H2LPV2_9ACTN</name>
<organism evidence="2 3">
    <name type="scientific">Jiangella alkaliphila</name>
    <dbReference type="NCBI Taxonomy" id="419479"/>
    <lineage>
        <taxon>Bacteria</taxon>
        <taxon>Bacillati</taxon>
        <taxon>Actinomycetota</taxon>
        <taxon>Actinomycetes</taxon>
        <taxon>Jiangellales</taxon>
        <taxon>Jiangellaceae</taxon>
        <taxon>Jiangella</taxon>
    </lineage>
</organism>
<proteinExistence type="predicted"/>
<keyword evidence="1" id="KW-0732">Signal</keyword>
<protein>
    <submittedName>
        <fullName evidence="2">Uncharacterized protein</fullName>
    </submittedName>
</protein>
<feature type="chain" id="PRO_5039122031" evidence="1">
    <location>
        <begin position="24"/>
        <end position="310"/>
    </location>
</feature>
<dbReference type="Gene3D" id="2.115.10.10">
    <property type="entry name" value="Tachylectin 2"/>
    <property type="match status" value="1"/>
</dbReference>
<keyword evidence="3" id="KW-1185">Reference proteome</keyword>
<reference evidence="3" key="1">
    <citation type="submission" date="2016-10" db="EMBL/GenBank/DDBJ databases">
        <authorList>
            <person name="Varghese N."/>
            <person name="Submissions S."/>
        </authorList>
    </citation>
    <scope>NUCLEOTIDE SEQUENCE [LARGE SCALE GENOMIC DNA]</scope>
    <source>
        <strain evidence="3">DSM 45079</strain>
    </source>
</reference>
<evidence type="ECO:0000256" key="1">
    <source>
        <dbReference type="SAM" id="SignalP"/>
    </source>
</evidence>
<dbReference type="Proteomes" id="UP000182977">
    <property type="component" value="Chromosome I"/>
</dbReference>
<accession>A0A1H2LPV2</accession>
<evidence type="ECO:0000313" key="2">
    <source>
        <dbReference type="EMBL" id="SDU82872.1"/>
    </source>
</evidence>
<dbReference type="EMBL" id="LT629791">
    <property type="protein sequence ID" value="SDU82872.1"/>
    <property type="molecule type" value="Genomic_DNA"/>
</dbReference>
<dbReference type="AlphaFoldDB" id="A0A1H2LPV2"/>
<feature type="signal peptide" evidence="1">
    <location>
        <begin position="1"/>
        <end position="23"/>
    </location>
</feature>